<dbReference type="Proteomes" id="UP000249720">
    <property type="component" value="Unassembled WGS sequence"/>
</dbReference>
<dbReference type="RefSeq" id="WP_111297068.1">
    <property type="nucleotide sequence ID" value="NZ_QKZV01000010.1"/>
</dbReference>
<dbReference type="InterPro" id="IPR050445">
    <property type="entry name" value="Bact_polysacc_biosynth/exp"/>
</dbReference>
<dbReference type="Pfam" id="PF13807">
    <property type="entry name" value="GNVR"/>
    <property type="match status" value="1"/>
</dbReference>
<protein>
    <submittedName>
        <fullName evidence="3">Uncharacterized protein DUF1049</fullName>
    </submittedName>
</protein>
<gene>
    <name evidence="3" type="ORF">LX80_02578</name>
</gene>
<keyword evidence="1" id="KW-0472">Membrane</keyword>
<dbReference type="GO" id="GO:0005886">
    <property type="term" value="C:plasma membrane"/>
    <property type="evidence" value="ECO:0007669"/>
    <property type="project" value="TreeGrafter"/>
</dbReference>
<feature type="transmembrane region" description="Helical" evidence="1">
    <location>
        <begin position="326"/>
        <end position="347"/>
    </location>
</feature>
<dbReference type="InterPro" id="IPR032807">
    <property type="entry name" value="GNVR"/>
</dbReference>
<dbReference type="PANTHER" id="PTHR32309">
    <property type="entry name" value="TYROSINE-PROTEIN KINASE"/>
    <property type="match status" value="1"/>
</dbReference>
<sequence>MTQTTEPQEEYYSLADIWQQVKGFLRYLRQQWAWLLIAAIMGIGGGILYYYLQKPAYQAEETFILEEKTPGGGGLAGLASQFGFDISSLTGSSNIFSGDNILDILTSRRIVEHVLLSKVDSNQTNGPTLADVFLDFSKLKKAWRHKPGLDTINFYRVSGRNSLSLLQDSVLHEVYKRVTQKYVSVSRLNKKGTIITVTATSINPDFSLLLARRMVKEASDLYIDIKTSVSASNVNRLQQKADSLLALLNNKSYQVAGMQINDANPALKSVLVPTELASRDRTVLATLYTEVVKNLETVRTTLMLQTPVIEVLDMPHAPLEDGKMKLSLVIIIGFFIGLVVGVGYVFIRYLQQHWAMNAAKNIPPLS</sequence>
<dbReference type="GO" id="GO:0004713">
    <property type="term" value="F:protein tyrosine kinase activity"/>
    <property type="evidence" value="ECO:0007669"/>
    <property type="project" value="TreeGrafter"/>
</dbReference>
<feature type="transmembrane region" description="Helical" evidence="1">
    <location>
        <begin position="32"/>
        <end position="52"/>
    </location>
</feature>
<proteinExistence type="predicted"/>
<evidence type="ECO:0000313" key="3">
    <source>
        <dbReference type="EMBL" id="PZX60559.1"/>
    </source>
</evidence>
<comment type="caution">
    <text evidence="3">The sequence shown here is derived from an EMBL/GenBank/DDBJ whole genome shotgun (WGS) entry which is preliminary data.</text>
</comment>
<dbReference type="AlphaFoldDB" id="A0A2W7S122"/>
<keyword evidence="1" id="KW-0812">Transmembrane</keyword>
<reference evidence="3 4" key="1">
    <citation type="submission" date="2018-06" db="EMBL/GenBank/DDBJ databases">
        <title>Genomic Encyclopedia of Archaeal and Bacterial Type Strains, Phase II (KMG-II): from individual species to whole genera.</title>
        <authorList>
            <person name="Goeker M."/>
        </authorList>
    </citation>
    <scope>NUCLEOTIDE SEQUENCE [LARGE SCALE GENOMIC DNA]</scope>
    <source>
        <strain evidence="3 4">DSM 23241</strain>
    </source>
</reference>
<dbReference type="PANTHER" id="PTHR32309:SF13">
    <property type="entry name" value="FERRIC ENTEROBACTIN TRANSPORT PROTEIN FEPE"/>
    <property type="match status" value="1"/>
</dbReference>
<accession>A0A2W7S122</accession>
<keyword evidence="1" id="KW-1133">Transmembrane helix</keyword>
<dbReference type="EMBL" id="QKZV01000010">
    <property type="protein sequence ID" value="PZX60559.1"/>
    <property type="molecule type" value="Genomic_DNA"/>
</dbReference>
<feature type="domain" description="Tyrosine-protein kinase G-rich" evidence="2">
    <location>
        <begin position="278"/>
        <end position="349"/>
    </location>
</feature>
<evidence type="ECO:0000313" key="4">
    <source>
        <dbReference type="Proteomes" id="UP000249720"/>
    </source>
</evidence>
<evidence type="ECO:0000256" key="1">
    <source>
        <dbReference type="SAM" id="Phobius"/>
    </source>
</evidence>
<keyword evidence="4" id="KW-1185">Reference proteome</keyword>
<organism evidence="3 4">
    <name type="scientific">Hydrotalea sandarakina</name>
    <dbReference type="NCBI Taxonomy" id="1004304"/>
    <lineage>
        <taxon>Bacteria</taxon>
        <taxon>Pseudomonadati</taxon>
        <taxon>Bacteroidota</taxon>
        <taxon>Chitinophagia</taxon>
        <taxon>Chitinophagales</taxon>
        <taxon>Chitinophagaceae</taxon>
        <taxon>Hydrotalea</taxon>
    </lineage>
</organism>
<dbReference type="OrthoDB" id="745212at2"/>
<name>A0A2W7S122_9BACT</name>
<evidence type="ECO:0000259" key="2">
    <source>
        <dbReference type="Pfam" id="PF13807"/>
    </source>
</evidence>